<evidence type="ECO:0000256" key="3">
    <source>
        <dbReference type="ARBA" id="ARBA00022729"/>
    </source>
</evidence>
<evidence type="ECO:0000313" key="6">
    <source>
        <dbReference type="EMBL" id="SDR43186.1"/>
    </source>
</evidence>
<dbReference type="SUPFAM" id="SSF49401">
    <property type="entry name" value="Bacterial adhesins"/>
    <property type="match status" value="1"/>
</dbReference>
<keyword evidence="3 5" id="KW-0732">Signal</keyword>
<accession>A0A1H1J0R4</accession>
<dbReference type="InterPro" id="IPR050263">
    <property type="entry name" value="Bact_Fimbrial_Adh_Pro"/>
</dbReference>
<dbReference type="GO" id="GO:0043709">
    <property type="term" value="P:cell adhesion involved in single-species biofilm formation"/>
    <property type="evidence" value="ECO:0007669"/>
    <property type="project" value="TreeGrafter"/>
</dbReference>
<feature type="signal peptide" evidence="5">
    <location>
        <begin position="1"/>
        <end position="25"/>
    </location>
</feature>
<dbReference type="EMBL" id="FNKP01000002">
    <property type="protein sequence ID" value="SDR43186.1"/>
    <property type="molecule type" value="Genomic_DNA"/>
</dbReference>
<evidence type="ECO:0000256" key="5">
    <source>
        <dbReference type="SAM" id="SignalP"/>
    </source>
</evidence>
<dbReference type="Pfam" id="PF16970">
    <property type="entry name" value="FimA"/>
    <property type="match status" value="1"/>
</dbReference>
<comment type="subcellular location">
    <subcellularLocation>
        <location evidence="1">Fimbrium</location>
    </subcellularLocation>
</comment>
<dbReference type="OrthoDB" id="9033056at2"/>
<name>A0A1H1J0R4_9BURK</name>
<dbReference type="InterPro" id="IPR008966">
    <property type="entry name" value="Adhesion_dom_sf"/>
</dbReference>
<dbReference type="PANTHER" id="PTHR33420">
    <property type="entry name" value="FIMBRIAL SUBUNIT ELFA-RELATED"/>
    <property type="match status" value="1"/>
</dbReference>
<organism evidence="6 7">
    <name type="scientific">Paraburkholderia fungorum</name>
    <dbReference type="NCBI Taxonomy" id="134537"/>
    <lineage>
        <taxon>Bacteria</taxon>
        <taxon>Pseudomonadati</taxon>
        <taxon>Pseudomonadota</taxon>
        <taxon>Betaproteobacteria</taxon>
        <taxon>Burkholderiales</taxon>
        <taxon>Burkholderiaceae</taxon>
        <taxon>Paraburkholderia</taxon>
    </lineage>
</organism>
<protein>
    <submittedName>
        <fullName evidence="6">Major type 1 subunit fimbrin (Pilin)</fullName>
    </submittedName>
</protein>
<proteinExistence type="inferred from homology"/>
<dbReference type="AlphaFoldDB" id="A0A1H1J0R4"/>
<dbReference type="GO" id="GO:0009289">
    <property type="term" value="C:pilus"/>
    <property type="evidence" value="ECO:0007669"/>
    <property type="project" value="UniProtKB-SubCell"/>
</dbReference>
<evidence type="ECO:0000256" key="2">
    <source>
        <dbReference type="ARBA" id="ARBA00006671"/>
    </source>
</evidence>
<dbReference type="Gene3D" id="2.60.40.1090">
    <property type="entry name" value="Fimbrial-type adhesion domain"/>
    <property type="match status" value="1"/>
</dbReference>
<comment type="similarity">
    <text evidence="2">Belongs to the fimbrial protein family.</text>
</comment>
<dbReference type="InterPro" id="IPR036937">
    <property type="entry name" value="Adhesion_dom_fimbrial_sf"/>
</dbReference>
<evidence type="ECO:0000313" key="7">
    <source>
        <dbReference type="Proteomes" id="UP000183487"/>
    </source>
</evidence>
<dbReference type="InterPro" id="IPR039458">
    <property type="entry name" value="FimA-like"/>
</dbReference>
<keyword evidence="7" id="KW-1185">Reference proteome</keyword>
<reference evidence="7" key="1">
    <citation type="submission" date="2016-10" db="EMBL/GenBank/DDBJ databases">
        <authorList>
            <person name="Varghese N."/>
            <person name="Submissions S."/>
        </authorList>
    </citation>
    <scope>NUCLEOTIDE SEQUENCE [LARGE SCALE GENOMIC DNA]</scope>
    <source>
        <strain evidence="7">GAS106B</strain>
    </source>
</reference>
<feature type="chain" id="PRO_5010216301" evidence="5">
    <location>
        <begin position="26"/>
        <end position="181"/>
    </location>
</feature>
<keyword evidence="4" id="KW-0281">Fimbrium</keyword>
<evidence type="ECO:0000256" key="4">
    <source>
        <dbReference type="ARBA" id="ARBA00023263"/>
    </source>
</evidence>
<dbReference type="RefSeq" id="WP_074770972.1">
    <property type="nucleotide sequence ID" value="NZ_FNKP01000002.1"/>
</dbReference>
<gene>
    <name evidence="6" type="ORF">SAMN05443245_5960</name>
</gene>
<dbReference type="Proteomes" id="UP000183487">
    <property type="component" value="Unassembled WGS sequence"/>
</dbReference>
<dbReference type="PANTHER" id="PTHR33420:SF3">
    <property type="entry name" value="FIMBRIAL SUBUNIT ELFA"/>
    <property type="match status" value="1"/>
</dbReference>
<evidence type="ECO:0000256" key="1">
    <source>
        <dbReference type="ARBA" id="ARBA00004561"/>
    </source>
</evidence>
<sequence>MKSIFPAIVIATGSLLGFASMGAHASDGMLIFNGNISAQTCQINGTVPGKMTTVTLPTVSAAAMPSAGQSAGATPFSLTLSNCAVDSGTAHTYFEPSSSTTDPATGNLVNTGTASNVQVQLLNSDSSVIALNKADADQNSKSVNIDSGTATLNYNAQYIANGGAAGAGTVTSAVTFSMIYQ</sequence>